<comment type="caution">
    <text evidence="2">The sequence shown here is derived from an EMBL/GenBank/DDBJ whole genome shotgun (WGS) entry which is preliminary data.</text>
</comment>
<dbReference type="Proteomes" id="UP001487740">
    <property type="component" value="Unassembled WGS sequence"/>
</dbReference>
<accession>A0AAW0SYJ0</accession>
<keyword evidence="1" id="KW-1133">Transmembrane helix</keyword>
<evidence type="ECO:0000313" key="3">
    <source>
        <dbReference type="Proteomes" id="UP001487740"/>
    </source>
</evidence>
<reference evidence="2 3" key="1">
    <citation type="submission" date="2023-03" db="EMBL/GenBank/DDBJ databases">
        <title>High-quality genome of Scylla paramamosain provides insights in environmental adaptation.</title>
        <authorList>
            <person name="Zhang L."/>
        </authorList>
    </citation>
    <scope>NUCLEOTIDE SEQUENCE [LARGE SCALE GENOMIC DNA]</scope>
    <source>
        <strain evidence="2">LZ_2023a</strain>
        <tissue evidence="2">Muscle</tissue>
    </source>
</reference>
<sequence>MMMMSPGSPPLTPDPWADTTAPPDTQLGLSFTVPFLSIPVGSLLSFGNSLTTSTTTALGSLMDINWPSVLFICVAVLAAVLLLPKDSYLDPVTSIVTQIEEALAQYDLDASSCVQRGVCTFMSSSGARVREGKADSTSLLAVGLAKYGSKWLEEIIGENSITKAVKFGQEKNQDCSLQYPECPVSLPDIVRGLMSVVT</sequence>
<organism evidence="2 3">
    <name type="scientific">Scylla paramamosain</name>
    <name type="common">Mud crab</name>
    <dbReference type="NCBI Taxonomy" id="85552"/>
    <lineage>
        <taxon>Eukaryota</taxon>
        <taxon>Metazoa</taxon>
        <taxon>Ecdysozoa</taxon>
        <taxon>Arthropoda</taxon>
        <taxon>Crustacea</taxon>
        <taxon>Multicrustacea</taxon>
        <taxon>Malacostraca</taxon>
        <taxon>Eumalacostraca</taxon>
        <taxon>Eucarida</taxon>
        <taxon>Decapoda</taxon>
        <taxon>Pleocyemata</taxon>
        <taxon>Brachyura</taxon>
        <taxon>Eubrachyura</taxon>
        <taxon>Portunoidea</taxon>
        <taxon>Portunidae</taxon>
        <taxon>Portuninae</taxon>
        <taxon>Scylla</taxon>
    </lineage>
</organism>
<name>A0AAW0SYJ0_SCYPA</name>
<dbReference type="AlphaFoldDB" id="A0AAW0SYJ0"/>
<gene>
    <name evidence="2" type="ORF">O3P69_019652</name>
</gene>
<dbReference type="EMBL" id="JARAKH010000043">
    <property type="protein sequence ID" value="KAK8379800.1"/>
    <property type="molecule type" value="Genomic_DNA"/>
</dbReference>
<keyword evidence="1" id="KW-0812">Transmembrane</keyword>
<protein>
    <submittedName>
        <fullName evidence="2">Uncharacterized protein</fullName>
    </submittedName>
</protein>
<evidence type="ECO:0000256" key="1">
    <source>
        <dbReference type="SAM" id="Phobius"/>
    </source>
</evidence>
<feature type="transmembrane region" description="Helical" evidence="1">
    <location>
        <begin position="64"/>
        <end position="83"/>
    </location>
</feature>
<proteinExistence type="predicted"/>
<keyword evidence="1" id="KW-0472">Membrane</keyword>
<keyword evidence="3" id="KW-1185">Reference proteome</keyword>
<evidence type="ECO:0000313" key="2">
    <source>
        <dbReference type="EMBL" id="KAK8379800.1"/>
    </source>
</evidence>